<evidence type="ECO:0008006" key="7">
    <source>
        <dbReference type="Google" id="ProtNLM"/>
    </source>
</evidence>
<keyword evidence="3" id="KW-0378">Hydrolase</keyword>
<evidence type="ECO:0000256" key="1">
    <source>
        <dbReference type="ARBA" id="ARBA00010541"/>
    </source>
</evidence>
<evidence type="ECO:0000313" key="6">
    <source>
        <dbReference type="EMBL" id="CAE4659177.1"/>
    </source>
</evidence>
<name>A0A7S4SXG7_9DINO</name>
<feature type="region of interest" description="Disordered" evidence="4">
    <location>
        <begin position="685"/>
        <end position="728"/>
    </location>
</feature>
<sequence length="728" mass="77056">MTRGQTPPPVRQWPFACCYPLPAACLASLVLAGRACCAGANRGPTPVSEAGAARTPPASELLQATEAEAEPSYAQLTNELRSSIVRIEKIEQGVNWFEPYMDAPQMGSVGTGFAAELVTEKGRVPPHSGRDPVFITNAHVVRNAHAVKVQFAAGGQERFDAIVPVIYEDHDLAVVKLRDPGPFLEYLQHLNLTLRALAVRDHDEVMGQTVAAVGFPLGSTTLKLSTGVIAGTESLEGKTVFQCTAPISPGNSGGPLLALGDVVGGAAKELQVVGVNFAATEAAGAELVNYVIPAVHVRQILSGFAELGAERAQQKEGQQPEVPSLGALMAREAQGQRQERTHHVSLRMAPVGALPVHTSPALYAFGGCKEGVFISRVAERSALHAAKPPVEAGSFVMDVDGVSIDGFGMGRKASRFLGDPVPFESFMQVRESLRDPVELTACRNGTVTKHTVSMMSQPSFEPGIRMVMEPHFEPEALDFEVFADVTVMQMTKNHVAQLLQAGAPVTYGRWLLEDNALQPRLLVTNVGGGSYASTVLAPGTVLASLNGRGVSSLAEFREHFEPADGFWRLSTERGADFVVGFAEAFAEQVAGIQQGRAYLLTPAVTRVAQRLGMVQSSDEQASTMKLASLLSSMLKKAYEQGQASAQGSPAPLAEGGGGGNRTDGAQPRRVLLSDGPASFLERRVAAGAPGPQPRLRREQLPAPVLDAAAPPAGGRGAGLPKYRRAPLM</sequence>
<dbReference type="PANTHER" id="PTHR43343:SF3">
    <property type="entry name" value="PROTEASE DO-LIKE 8, CHLOROPLASTIC"/>
    <property type="match status" value="1"/>
</dbReference>
<feature type="compositionally biased region" description="Low complexity" evidence="4">
    <location>
        <begin position="700"/>
        <end position="712"/>
    </location>
</feature>
<dbReference type="Gene3D" id="2.40.10.10">
    <property type="entry name" value="Trypsin-like serine proteases"/>
    <property type="match status" value="2"/>
</dbReference>
<dbReference type="GO" id="GO:0006508">
    <property type="term" value="P:proteolysis"/>
    <property type="evidence" value="ECO:0007669"/>
    <property type="project" value="UniProtKB-KW"/>
</dbReference>
<protein>
    <recommendedName>
        <fullName evidence="7">Serine protease</fullName>
    </recommendedName>
</protein>
<dbReference type="InterPro" id="IPR043504">
    <property type="entry name" value="Peptidase_S1_PA_chymotrypsin"/>
</dbReference>
<feature type="signal peptide" evidence="5">
    <location>
        <begin position="1"/>
        <end position="32"/>
    </location>
</feature>
<organism evidence="6">
    <name type="scientific">Alexandrium monilatum</name>
    <dbReference type="NCBI Taxonomy" id="311494"/>
    <lineage>
        <taxon>Eukaryota</taxon>
        <taxon>Sar</taxon>
        <taxon>Alveolata</taxon>
        <taxon>Dinophyceae</taxon>
        <taxon>Gonyaulacales</taxon>
        <taxon>Pyrocystaceae</taxon>
        <taxon>Alexandrium</taxon>
    </lineage>
</organism>
<dbReference type="PANTHER" id="PTHR43343">
    <property type="entry name" value="PEPTIDASE S12"/>
    <property type="match status" value="1"/>
</dbReference>
<dbReference type="EMBL" id="HBNR01081968">
    <property type="protein sequence ID" value="CAE4659177.1"/>
    <property type="molecule type" value="Transcribed_RNA"/>
</dbReference>
<evidence type="ECO:0000256" key="2">
    <source>
        <dbReference type="ARBA" id="ARBA00022670"/>
    </source>
</evidence>
<evidence type="ECO:0000256" key="4">
    <source>
        <dbReference type="SAM" id="MobiDB-lite"/>
    </source>
</evidence>
<gene>
    <name evidence="6" type="ORF">AMON00008_LOCUS58629</name>
</gene>
<dbReference type="Pfam" id="PF13365">
    <property type="entry name" value="Trypsin_2"/>
    <property type="match status" value="1"/>
</dbReference>
<evidence type="ECO:0000256" key="3">
    <source>
        <dbReference type="ARBA" id="ARBA00022801"/>
    </source>
</evidence>
<dbReference type="GO" id="GO:0008233">
    <property type="term" value="F:peptidase activity"/>
    <property type="evidence" value="ECO:0007669"/>
    <property type="project" value="UniProtKB-KW"/>
</dbReference>
<feature type="chain" id="PRO_5030539688" description="Serine protease" evidence="5">
    <location>
        <begin position="33"/>
        <end position="728"/>
    </location>
</feature>
<evidence type="ECO:0000256" key="5">
    <source>
        <dbReference type="SAM" id="SignalP"/>
    </source>
</evidence>
<accession>A0A7S4SXG7</accession>
<dbReference type="InterPro" id="IPR051201">
    <property type="entry name" value="Chloro_Bact_Ser_Proteases"/>
</dbReference>
<dbReference type="AlphaFoldDB" id="A0A7S4SXG7"/>
<proteinExistence type="inferred from homology"/>
<reference evidence="6" key="1">
    <citation type="submission" date="2021-01" db="EMBL/GenBank/DDBJ databases">
        <authorList>
            <person name="Corre E."/>
            <person name="Pelletier E."/>
            <person name="Niang G."/>
            <person name="Scheremetjew M."/>
            <person name="Finn R."/>
            <person name="Kale V."/>
            <person name="Holt S."/>
            <person name="Cochrane G."/>
            <person name="Meng A."/>
            <person name="Brown T."/>
            <person name="Cohen L."/>
        </authorList>
    </citation>
    <scope>NUCLEOTIDE SEQUENCE</scope>
    <source>
        <strain evidence="6">CCMP3105</strain>
    </source>
</reference>
<keyword evidence="2" id="KW-0645">Protease</keyword>
<comment type="similarity">
    <text evidence="1">Belongs to the peptidase S1C family.</text>
</comment>
<feature type="region of interest" description="Disordered" evidence="4">
    <location>
        <begin position="640"/>
        <end position="669"/>
    </location>
</feature>
<keyword evidence="5" id="KW-0732">Signal</keyword>
<dbReference type="SUPFAM" id="SSF50494">
    <property type="entry name" value="Trypsin-like serine proteases"/>
    <property type="match status" value="1"/>
</dbReference>
<dbReference type="InterPro" id="IPR009003">
    <property type="entry name" value="Peptidase_S1_PA"/>
</dbReference>